<dbReference type="EMBL" id="VCKZ01000029">
    <property type="protein sequence ID" value="TMR41187.1"/>
    <property type="molecule type" value="Genomic_DNA"/>
</dbReference>
<gene>
    <name evidence="2" type="ORF">ETD96_06855</name>
</gene>
<comment type="caution">
    <text evidence="2">The sequence shown here is derived from an EMBL/GenBank/DDBJ whole genome shotgun (WGS) entry which is preliminary data.</text>
</comment>
<evidence type="ECO:0000313" key="3">
    <source>
        <dbReference type="Proteomes" id="UP000305238"/>
    </source>
</evidence>
<dbReference type="Proteomes" id="UP000305238">
    <property type="component" value="Unassembled WGS sequence"/>
</dbReference>
<protein>
    <submittedName>
        <fullName evidence="2">DUF2776 domain-containing protein</fullName>
    </submittedName>
</protein>
<dbReference type="InterPro" id="IPR021240">
    <property type="entry name" value="DUF2776"/>
</dbReference>
<reference evidence="2 3" key="1">
    <citation type="submission" date="2019-05" db="EMBL/GenBank/DDBJ databases">
        <title>Draft genome sequence of Actinomadura geliboluensis A8036.</title>
        <authorList>
            <person name="Saricaoglu S."/>
            <person name="Isik K."/>
        </authorList>
    </citation>
    <scope>NUCLEOTIDE SEQUENCE [LARGE SCALE GENOMIC DNA]</scope>
    <source>
        <strain evidence="2 3">A8036</strain>
    </source>
</reference>
<feature type="transmembrane region" description="Helical" evidence="1">
    <location>
        <begin position="74"/>
        <end position="95"/>
    </location>
</feature>
<proteinExistence type="predicted"/>
<keyword evidence="1" id="KW-0472">Membrane</keyword>
<feature type="transmembrane region" description="Helical" evidence="1">
    <location>
        <begin position="297"/>
        <end position="314"/>
    </location>
</feature>
<keyword evidence="3" id="KW-1185">Reference proteome</keyword>
<evidence type="ECO:0000256" key="1">
    <source>
        <dbReference type="SAM" id="Phobius"/>
    </source>
</evidence>
<feature type="transmembrane region" description="Helical" evidence="1">
    <location>
        <begin position="107"/>
        <end position="134"/>
    </location>
</feature>
<name>A0A5S4H7U1_9ACTN</name>
<sequence>MNYEISVLFRAIPVLMGAVSAGLGGYVLGHASGPSARVAGLVLIFLAAICLCLFATAATIIRQLIGRYTELDRLLYPAFGFAVSCVPTGYGLYLLSGPRTPPPDFVAGHVVFGVGMVCACVSCVATVSTRFLLISENSALPEGSPPRAPAPFSPLTARILTTLPVLAALATWTWALLLLAGGGGGAAAGRFTSGHVMSGLALVCTCLIGLVASILRQIQNTYTPRERTLWPGTAAALGAIGIVWALIVIAVHTRSTQLAAAYVLVGLGLICWSILSKVLLLALVWRRDAPLANRVPLIPVGTALLCLFLSAFLFESADPAVLVAARVLVGLGCICFSLFSIVSILESGTSGAGGDGDGNGGSASPAGAAGGRAFPDDDDPAGIMAAFRERLAPGADRVVLRGLRAGRAGLTRPWKWRPEYGPSGPQTDSLYAALGRLPAD</sequence>
<feature type="transmembrane region" description="Helical" evidence="1">
    <location>
        <begin position="40"/>
        <end position="62"/>
    </location>
</feature>
<accession>A0A5S4H7U1</accession>
<feature type="transmembrane region" description="Helical" evidence="1">
    <location>
        <begin position="259"/>
        <end position="285"/>
    </location>
</feature>
<dbReference type="OrthoDB" id="1934357at2"/>
<keyword evidence="1" id="KW-1133">Transmembrane helix</keyword>
<dbReference type="AlphaFoldDB" id="A0A5S4H7U1"/>
<feature type="transmembrane region" description="Helical" evidence="1">
    <location>
        <begin position="320"/>
        <end position="345"/>
    </location>
</feature>
<feature type="transmembrane region" description="Helical" evidence="1">
    <location>
        <begin position="7"/>
        <end position="28"/>
    </location>
</feature>
<dbReference type="Pfam" id="PF10951">
    <property type="entry name" value="DUF2776"/>
    <property type="match status" value="1"/>
</dbReference>
<evidence type="ECO:0000313" key="2">
    <source>
        <dbReference type="EMBL" id="TMR41187.1"/>
    </source>
</evidence>
<dbReference type="RefSeq" id="WP_138635429.1">
    <property type="nucleotide sequence ID" value="NZ_VCKZ01000029.1"/>
</dbReference>
<feature type="transmembrane region" description="Helical" evidence="1">
    <location>
        <begin position="195"/>
        <end position="216"/>
    </location>
</feature>
<feature type="transmembrane region" description="Helical" evidence="1">
    <location>
        <begin position="228"/>
        <end position="253"/>
    </location>
</feature>
<keyword evidence="1" id="KW-0812">Transmembrane</keyword>
<organism evidence="2 3">
    <name type="scientific">Actinomadura geliboluensis</name>
    <dbReference type="NCBI Taxonomy" id="882440"/>
    <lineage>
        <taxon>Bacteria</taxon>
        <taxon>Bacillati</taxon>
        <taxon>Actinomycetota</taxon>
        <taxon>Actinomycetes</taxon>
        <taxon>Streptosporangiales</taxon>
        <taxon>Thermomonosporaceae</taxon>
        <taxon>Actinomadura</taxon>
    </lineage>
</organism>